<evidence type="ECO:0000313" key="2">
    <source>
        <dbReference type="Proteomes" id="UP000505210"/>
    </source>
</evidence>
<keyword evidence="2" id="KW-1185">Reference proteome</keyword>
<dbReference type="EMBL" id="CP053661">
    <property type="protein sequence ID" value="QKD82615.1"/>
    <property type="molecule type" value="Genomic_DNA"/>
</dbReference>
<dbReference type="Proteomes" id="UP000505210">
    <property type="component" value="Chromosome"/>
</dbReference>
<protein>
    <submittedName>
        <fullName evidence="1">Uncharacterized protein</fullName>
    </submittedName>
</protein>
<gene>
    <name evidence="1" type="ORF">HPC62_10850</name>
</gene>
<reference evidence="1 2" key="1">
    <citation type="submission" date="2020-05" db="EMBL/GenBank/DDBJ databases">
        <title>Complete genome sequence of of a novel Thermoleptolyngbya strain isolated from hot springs of Ganzi, Sichuan China.</title>
        <authorList>
            <person name="Tang J."/>
            <person name="Daroch M."/>
            <person name="Li L."/>
            <person name="Waleron K."/>
            <person name="Waleron M."/>
            <person name="Waleron M."/>
        </authorList>
    </citation>
    <scope>NUCLEOTIDE SEQUENCE [LARGE SCALE GENOMIC DNA]</scope>
    <source>
        <strain evidence="1 2">PKUAC-SCTA183</strain>
    </source>
</reference>
<sequence length="243" mass="25540">MFRKVLEAGMRQMTDTSGNRAMLGAMLGMALGAIALGACSSSVSRVPIEPSPIAKGQAPEASLASATTVSGAAALESTTAEISADDRAAIRQLGVPLVVPTVLPPETYLSDVVVTSDPDWGKEYTLYYRSFSADRAIATCFQIEYADGGFGGPVPPNSRPIETPAIARSNGPYFIYWADNEPSSDDSPFPANAVFSDWIEVPGVPGGYRLSSGLIDSELVRACNFLDPDSAVAIASSLNRLEP</sequence>
<evidence type="ECO:0000313" key="1">
    <source>
        <dbReference type="EMBL" id="QKD82615.1"/>
    </source>
</evidence>
<dbReference type="AlphaFoldDB" id="A0A6M8BJJ6"/>
<accession>A0A6M8BJJ6</accession>
<dbReference type="RefSeq" id="WP_172355565.1">
    <property type="nucleotide sequence ID" value="NZ_CP053661.1"/>
</dbReference>
<proteinExistence type="predicted"/>
<name>A0A6M8BJJ6_9CYAN</name>
<organism evidence="1 2">
    <name type="scientific">Thermoleptolyngbya sichuanensis A183</name>
    <dbReference type="NCBI Taxonomy" id="2737172"/>
    <lineage>
        <taxon>Bacteria</taxon>
        <taxon>Bacillati</taxon>
        <taxon>Cyanobacteriota</taxon>
        <taxon>Cyanophyceae</taxon>
        <taxon>Oculatellales</taxon>
        <taxon>Oculatellaceae</taxon>
        <taxon>Thermoleptolyngbya</taxon>
        <taxon>Thermoleptolyngbya sichuanensis</taxon>
    </lineage>
</organism>
<dbReference type="KEGG" id="theu:HPC62_10850"/>